<keyword evidence="4" id="KW-1185">Reference proteome</keyword>
<dbReference type="Proteomes" id="UP000199759">
    <property type="component" value="Unassembled WGS sequence"/>
</dbReference>
<name>A0A1G9RXD7_9PROT</name>
<evidence type="ECO:0000313" key="3">
    <source>
        <dbReference type="EMBL" id="SDM27929.1"/>
    </source>
</evidence>
<dbReference type="STRING" id="144026.SAMN04488568_10829"/>
<proteinExistence type="predicted"/>
<keyword evidence="3" id="KW-0255">Endonuclease</keyword>
<dbReference type="InterPro" id="IPR007569">
    <property type="entry name" value="DUF559"/>
</dbReference>
<gene>
    <name evidence="3" type="ORF">SAMN04488568_10829</name>
</gene>
<protein>
    <submittedName>
        <fullName evidence="3">Very-short-patch-repair endonuclease</fullName>
    </submittedName>
</protein>
<dbReference type="InterPro" id="IPR011335">
    <property type="entry name" value="Restrct_endonuc-II-like"/>
</dbReference>
<keyword evidence="3" id="KW-0540">Nuclease</keyword>
<sequence length="225" mass="24840">MMSSAQAPSAGCAGTSPMNGGGRNDDFDFVFPRLRGKWLSVSETEGGALRPGTERSRKLAKRLRREMTNAEVKLWVHLRKRDLCGHRFRRQHPIGPYVADFACVALKLIVEVDGGTHGTPEEIAHDRRRTRFLEAQGWTVIRCFNVDVYSNLDGVLTQIAEALINLDREAAVSRTNLSPQPAAAAPSARTSSAPFPRRGGDESDFQKPRNPVDRAFNPNTGKDVT</sequence>
<dbReference type="CDD" id="cd01038">
    <property type="entry name" value="Endonuclease_DUF559"/>
    <property type="match status" value="1"/>
</dbReference>
<accession>A0A1G9RXD7</accession>
<evidence type="ECO:0000313" key="4">
    <source>
        <dbReference type="Proteomes" id="UP000199759"/>
    </source>
</evidence>
<feature type="region of interest" description="Disordered" evidence="1">
    <location>
        <begin position="175"/>
        <end position="225"/>
    </location>
</feature>
<keyword evidence="3" id="KW-0378">Hydrolase</keyword>
<evidence type="ECO:0000256" key="1">
    <source>
        <dbReference type="SAM" id="MobiDB-lite"/>
    </source>
</evidence>
<dbReference type="GO" id="GO:0004519">
    <property type="term" value="F:endonuclease activity"/>
    <property type="evidence" value="ECO:0007669"/>
    <property type="project" value="UniProtKB-KW"/>
</dbReference>
<dbReference type="PANTHER" id="PTHR38590:SF1">
    <property type="entry name" value="BLL0828 PROTEIN"/>
    <property type="match status" value="1"/>
</dbReference>
<dbReference type="SUPFAM" id="SSF52980">
    <property type="entry name" value="Restriction endonuclease-like"/>
    <property type="match status" value="1"/>
</dbReference>
<dbReference type="Pfam" id="PF04480">
    <property type="entry name" value="DUF559"/>
    <property type="match status" value="1"/>
</dbReference>
<organism evidence="3 4">
    <name type="scientific">Maricaulis salignorans</name>
    <dbReference type="NCBI Taxonomy" id="144026"/>
    <lineage>
        <taxon>Bacteria</taxon>
        <taxon>Pseudomonadati</taxon>
        <taxon>Pseudomonadota</taxon>
        <taxon>Alphaproteobacteria</taxon>
        <taxon>Maricaulales</taxon>
        <taxon>Maricaulaceae</taxon>
        <taxon>Maricaulis</taxon>
    </lineage>
</organism>
<dbReference type="AlphaFoldDB" id="A0A1G9RXD7"/>
<dbReference type="InterPro" id="IPR047216">
    <property type="entry name" value="Endonuclease_DUF559_bact"/>
</dbReference>
<dbReference type="EMBL" id="FNHG01000008">
    <property type="protein sequence ID" value="SDM27929.1"/>
    <property type="molecule type" value="Genomic_DNA"/>
</dbReference>
<evidence type="ECO:0000259" key="2">
    <source>
        <dbReference type="Pfam" id="PF04480"/>
    </source>
</evidence>
<dbReference type="Gene3D" id="3.40.960.10">
    <property type="entry name" value="VSR Endonuclease"/>
    <property type="match status" value="1"/>
</dbReference>
<reference evidence="3 4" key="1">
    <citation type="submission" date="2016-10" db="EMBL/GenBank/DDBJ databases">
        <authorList>
            <person name="de Groot N.N."/>
        </authorList>
    </citation>
    <scope>NUCLEOTIDE SEQUENCE [LARGE SCALE GENOMIC DNA]</scope>
    <source>
        <strain evidence="3 4">DSM 16077</strain>
    </source>
</reference>
<dbReference type="PANTHER" id="PTHR38590">
    <property type="entry name" value="BLL0828 PROTEIN"/>
    <property type="match status" value="1"/>
</dbReference>
<feature type="compositionally biased region" description="Low complexity" evidence="1">
    <location>
        <begin position="178"/>
        <end position="197"/>
    </location>
</feature>
<feature type="domain" description="DUF559" evidence="2">
    <location>
        <begin position="56"/>
        <end position="163"/>
    </location>
</feature>
<feature type="compositionally biased region" description="Basic and acidic residues" evidence="1">
    <location>
        <begin position="198"/>
        <end position="212"/>
    </location>
</feature>